<evidence type="ECO:0000259" key="4">
    <source>
        <dbReference type="PROSITE" id="PS01124"/>
    </source>
</evidence>
<dbReference type="InterPro" id="IPR018060">
    <property type="entry name" value="HTH_AraC"/>
</dbReference>
<protein>
    <submittedName>
        <fullName evidence="5">AraC family transcriptional regulator</fullName>
    </submittedName>
</protein>
<dbReference type="InterPro" id="IPR018062">
    <property type="entry name" value="HTH_AraC-typ_CS"/>
</dbReference>
<dbReference type="PROSITE" id="PS00041">
    <property type="entry name" value="HTH_ARAC_FAMILY_1"/>
    <property type="match status" value="1"/>
</dbReference>
<reference evidence="5 6" key="1">
    <citation type="submission" date="2022-12" db="EMBL/GenBank/DDBJ databases">
        <title>Metagenome assembled genome from gulf of manar.</title>
        <authorList>
            <person name="Kohli P."/>
            <person name="Pk S."/>
            <person name="Venkata Ramana C."/>
            <person name="Sasikala C."/>
        </authorList>
    </citation>
    <scope>NUCLEOTIDE SEQUENCE [LARGE SCALE GENOMIC DNA]</scope>
    <source>
        <strain evidence="5">JB008</strain>
    </source>
</reference>
<dbReference type="InterPro" id="IPR037923">
    <property type="entry name" value="HTH-like"/>
</dbReference>
<accession>A0AAJ1IE56</accession>
<dbReference type="SUPFAM" id="SSF51215">
    <property type="entry name" value="Regulatory protein AraC"/>
    <property type="match status" value="1"/>
</dbReference>
<name>A0AAJ1IE56_9SPIO</name>
<keyword evidence="3" id="KW-0804">Transcription</keyword>
<evidence type="ECO:0000256" key="1">
    <source>
        <dbReference type="ARBA" id="ARBA00023015"/>
    </source>
</evidence>
<dbReference type="Proteomes" id="UP001221217">
    <property type="component" value="Unassembled WGS sequence"/>
</dbReference>
<keyword evidence="1" id="KW-0805">Transcription regulation</keyword>
<dbReference type="Pfam" id="PF02311">
    <property type="entry name" value="AraC_binding"/>
    <property type="match status" value="1"/>
</dbReference>
<dbReference type="AlphaFoldDB" id="A0AAJ1IE56"/>
<dbReference type="SUPFAM" id="SSF46689">
    <property type="entry name" value="Homeodomain-like"/>
    <property type="match status" value="2"/>
</dbReference>
<dbReference type="Gene3D" id="1.10.10.60">
    <property type="entry name" value="Homeodomain-like"/>
    <property type="match status" value="2"/>
</dbReference>
<dbReference type="PANTHER" id="PTHR43280">
    <property type="entry name" value="ARAC-FAMILY TRANSCRIPTIONAL REGULATOR"/>
    <property type="match status" value="1"/>
</dbReference>
<dbReference type="InterPro" id="IPR020449">
    <property type="entry name" value="Tscrpt_reg_AraC-type_HTH"/>
</dbReference>
<evidence type="ECO:0000313" key="5">
    <source>
        <dbReference type="EMBL" id="MDC7227647.1"/>
    </source>
</evidence>
<dbReference type="SMART" id="SM00342">
    <property type="entry name" value="HTH_ARAC"/>
    <property type="match status" value="1"/>
</dbReference>
<keyword evidence="2" id="KW-0238">DNA-binding</keyword>
<feature type="domain" description="HTH araC/xylS-type" evidence="4">
    <location>
        <begin position="187"/>
        <end position="285"/>
    </location>
</feature>
<sequence>MKTTEAPFFSAQVIRAHRFFRRYNTTDEQRNQVVAAGFERCKPGYSIQREDFPYTAIEFVSDGSGELLLDEKPVHLNRGVMFFYGPGVMHKIDRIAPPGLGKYFLNIAGPGAETMLKKEGFISGTSIQIATPGELEPLFNELIRNGLKDTMFSDAICRSLAELIILKVRENSMSGQWRESRAYRTFGNCRRILEEGYLRINSLEEAAHECHVDSAYLCRLFKKFAHQSPYRYLIRLKLNRAAELLHDPAVLVKETSIAVGFHDPFHFSRLFTRAFGLSPTRYRALYAADTGGNPVD</sequence>
<evidence type="ECO:0000256" key="2">
    <source>
        <dbReference type="ARBA" id="ARBA00023125"/>
    </source>
</evidence>
<evidence type="ECO:0000313" key="6">
    <source>
        <dbReference type="Proteomes" id="UP001221217"/>
    </source>
</evidence>
<organism evidence="5 6">
    <name type="scientific">Candidatus Thalassospirochaeta sargassi</name>
    <dbReference type="NCBI Taxonomy" id="3119039"/>
    <lineage>
        <taxon>Bacteria</taxon>
        <taxon>Pseudomonadati</taxon>
        <taxon>Spirochaetota</taxon>
        <taxon>Spirochaetia</taxon>
        <taxon>Spirochaetales</taxon>
        <taxon>Spirochaetaceae</taxon>
        <taxon>Candidatus Thalassospirochaeta</taxon>
    </lineage>
</organism>
<dbReference type="PROSITE" id="PS01124">
    <property type="entry name" value="HTH_ARAC_FAMILY_2"/>
    <property type="match status" value="1"/>
</dbReference>
<proteinExistence type="predicted"/>
<gene>
    <name evidence="5" type="ORF">PQJ61_12855</name>
</gene>
<dbReference type="PRINTS" id="PR00032">
    <property type="entry name" value="HTHARAC"/>
</dbReference>
<dbReference type="GO" id="GO:0043565">
    <property type="term" value="F:sequence-specific DNA binding"/>
    <property type="evidence" value="ECO:0007669"/>
    <property type="project" value="InterPro"/>
</dbReference>
<dbReference type="Pfam" id="PF12833">
    <property type="entry name" value="HTH_18"/>
    <property type="match status" value="1"/>
</dbReference>
<comment type="caution">
    <text evidence="5">The sequence shown here is derived from an EMBL/GenBank/DDBJ whole genome shotgun (WGS) entry which is preliminary data.</text>
</comment>
<dbReference type="InterPro" id="IPR003313">
    <property type="entry name" value="AraC-bd"/>
</dbReference>
<dbReference type="EMBL" id="JAQQAL010000029">
    <property type="protein sequence ID" value="MDC7227647.1"/>
    <property type="molecule type" value="Genomic_DNA"/>
</dbReference>
<dbReference type="InterPro" id="IPR009057">
    <property type="entry name" value="Homeodomain-like_sf"/>
</dbReference>
<dbReference type="GO" id="GO:0003700">
    <property type="term" value="F:DNA-binding transcription factor activity"/>
    <property type="evidence" value="ECO:0007669"/>
    <property type="project" value="InterPro"/>
</dbReference>
<evidence type="ECO:0000256" key="3">
    <source>
        <dbReference type="ARBA" id="ARBA00023163"/>
    </source>
</evidence>
<dbReference type="PANTHER" id="PTHR43280:SF31">
    <property type="entry name" value="TRANSCRIPTIONAL REGULATORY PROTEIN"/>
    <property type="match status" value="1"/>
</dbReference>